<feature type="compositionally biased region" description="Basic and acidic residues" evidence="1">
    <location>
        <begin position="28"/>
        <end position="39"/>
    </location>
</feature>
<gene>
    <name evidence="2" type="ORF">RR49_01059</name>
</gene>
<evidence type="ECO:0000313" key="2">
    <source>
        <dbReference type="EMBL" id="KJL37171.1"/>
    </source>
</evidence>
<dbReference type="RefSeq" id="WP_048809196.1">
    <property type="nucleotide sequence ID" value="NZ_DAIQHQ010000012.1"/>
</dbReference>
<reference evidence="2 3" key="1">
    <citation type="submission" date="2015-02" db="EMBL/GenBank/DDBJ databases">
        <title>Draft genome sequences of ten Microbacterium spp. with emphasis on heavy metal contaminated environments.</title>
        <authorList>
            <person name="Corretto E."/>
        </authorList>
    </citation>
    <scope>NUCLEOTIDE SEQUENCE [LARGE SCALE GENOMIC DNA]</scope>
    <source>
        <strain evidence="2 3">DSM 18659</strain>
    </source>
</reference>
<comment type="caution">
    <text evidence="2">The sequence shown here is derived from an EMBL/GenBank/DDBJ whole genome shotgun (WGS) entry which is preliminary data.</text>
</comment>
<evidence type="ECO:0000256" key="1">
    <source>
        <dbReference type="SAM" id="MobiDB-lite"/>
    </source>
</evidence>
<dbReference type="Proteomes" id="UP000033451">
    <property type="component" value="Unassembled WGS sequence"/>
</dbReference>
<keyword evidence="3" id="KW-1185">Reference proteome</keyword>
<protein>
    <submittedName>
        <fullName evidence="2">Uncharacterized protein</fullName>
    </submittedName>
</protein>
<accession>A0A0F0M0M4</accession>
<organism evidence="2 3">
    <name type="scientific">Microbacterium ginsengisoli</name>
    <dbReference type="NCBI Taxonomy" id="400772"/>
    <lineage>
        <taxon>Bacteria</taxon>
        <taxon>Bacillati</taxon>
        <taxon>Actinomycetota</taxon>
        <taxon>Actinomycetes</taxon>
        <taxon>Micrococcales</taxon>
        <taxon>Microbacteriaceae</taxon>
        <taxon>Microbacterium</taxon>
    </lineage>
</organism>
<evidence type="ECO:0000313" key="3">
    <source>
        <dbReference type="Proteomes" id="UP000033451"/>
    </source>
</evidence>
<dbReference type="EMBL" id="JYIY01000068">
    <property type="protein sequence ID" value="KJL37171.1"/>
    <property type="molecule type" value="Genomic_DNA"/>
</dbReference>
<name>A0A0F0M0M4_9MICO</name>
<dbReference type="PATRIC" id="fig|400772.4.peg.1083"/>
<dbReference type="AlphaFoldDB" id="A0A0F0M0M4"/>
<proteinExistence type="predicted"/>
<feature type="region of interest" description="Disordered" evidence="1">
    <location>
        <begin position="1"/>
        <end position="39"/>
    </location>
</feature>
<sequence>MARHDRPSARTETLPPDPFEGSVSSAESHTHTDPHDELLRTLPYPNWLGAGLIC</sequence>